<dbReference type="InterPro" id="IPR039426">
    <property type="entry name" value="TonB-dep_rcpt-like"/>
</dbReference>
<dbReference type="Pfam" id="PF00593">
    <property type="entry name" value="TonB_dep_Rec_b-barrel"/>
    <property type="match status" value="1"/>
</dbReference>
<keyword evidence="3 11" id="KW-0813">Transport</keyword>
<evidence type="ECO:0000256" key="5">
    <source>
        <dbReference type="ARBA" id="ARBA00022692"/>
    </source>
</evidence>
<dbReference type="Gene3D" id="2.40.170.20">
    <property type="entry name" value="TonB-dependent receptor, beta-barrel domain"/>
    <property type="match status" value="1"/>
</dbReference>
<keyword evidence="5 11" id="KW-0812">Transmembrane</keyword>
<feature type="domain" description="TonB-dependent receptor plug" evidence="15">
    <location>
        <begin position="50"/>
        <end position="149"/>
    </location>
</feature>
<dbReference type="NCBIfam" id="TIGR01786">
    <property type="entry name" value="TonB-hemlactrns"/>
    <property type="match status" value="1"/>
</dbReference>
<keyword evidence="8 11" id="KW-0472">Membrane</keyword>
<dbReference type="NCBIfam" id="TIGR01785">
    <property type="entry name" value="TonB-hemin"/>
    <property type="match status" value="1"/>
</dbReference>
<evidence type="ECO:0000256" key="6">
    <source>
        <dbReference type="ARBA" id="ARBA00022729"/>
    </source>
</evidence>
<dbReference type="InterPro" id="IPR012910">
    <property type="entry name" value="Plug_dom"/>
</dbReference>
<feature type="chain" id="PRO_5015731941" evidence="13">
    <location>
        <begin position="20"/>
        <end position="704"/>
    </location>
</feature>
<evidence type="ECO:0000313" key="16">
    <source>
        <dbReference type="EMBL" id="PVZ15231.1"/>
    </source>
</evidence>
<dbReference type="Gene3D" id="2.170.130.10">
    <property type="entry name" value="TonB-dependent receptor, plug domain"/>
    <property type="match status" value="1"/>
</dbReference>
<evidence type="ECO:0000256" key="12">
    <source>
        <dbReference type="RuleBase" id="RU003357"/>
    </source>
</evidence>
<dbReference type="SUPFAM" id="SSF56935">
    <property type="entry name" value="Porins"/>
    <property type="match status" value="1"/>
</dbReference>
<protein>
    <submittedName>
        <fullName evidence="16">Hemoglobin/transferrin/lactoferrin receptor protein/vitamin B12 transporter</fullName>
    </submittedName>
</protein>
<keyword evidence="4 11" id="KW-1134">Transmembrane beta strand</keyword>
<dbReference type="OrthoDB" id="9758472at2"/>
<comment type="similarity">
    <text evidence="2 11 12">Belongs to the TonB-dependent receptor family.</text>
</comment>
<reference evidence="16 17" key="1">
    <citation type="submission" date="2018-04" db="EMBL/GenBank/DDBJ databases">
        <title>Genomic Encyclopedia of Type Strains, Phase IV (KMG-IV): sequencing the most valuable type-strain genomes for metagenomic binning, comparative biology and taxonomic classification.</title>
        <authorList>
            <person name="Goeker M."/>
        </authorList>
    </citation>
    <scope>NUCLEOTIDE SEQUENCE [LARGE SCALE GENOMIC DNA]</scope>
    <source>
        <strain evidence="16 17">DSM 28520</strain>
    </source>
</reference>
<name>A0A2U1FSQ7_9PORP</name>
<evidence type="ECO:0000259" key="15">
    <source>
        <dbReference type="Pfam" id="PF07715"/>
    </source>
</evidence>
<proteinExistence type="inferred from homology"/>
<dbReference type="AlphaFoldDB" id="A0A2U1FSQ7"/>
<keyword evidence="17" id="KW-1185">Reference proteome</keyword>
<keyword evidence="10 11" id="KW-0998">Cell outer membrane</keyword>
<evidence type="ECO:0000256" key="11">
    <source>
        <dbReference type="PROSITE-ProRule" id="PRU01360"/>
    </source>
</evidence>
<gene>
    <name evidence="16" type="ORF">C7382_101165</name>
</gene>
<organism evidence="16 17">
    <name type="scientific">Porphyromonas loveana</name>
    <dbReference type="NCBI Taxonomy" id="1884669"/>
    <lineage>
        <taxon>Bacteria</taxon>
        <taxon>Pseudomonadati</taxon>
        <taxon>Bacteroidota</taxon>
        <taxon>Bacteroidia</taxon>
        <taxon>Bacteroidales</taxon>
        <taxon>Porphyromonadaceae</taxon>
        <taxon>Porphyromonas</taxon>
    </lineage>
</organism>
<dbReference type="InterPro" id="IPR011276">
    <property type="entry name" value="TonB_haem/Hb_rcpt"/>
</dbReference>
<dbReference type="GO" id="GO:0044718">
    <property type="term" value="P:siderophore transmembrane transport"/>
    <property type="evidence" value="ECO:0007669"/>
    <property type="project" value="TreeGrafter"/>
</dbReference>
<dbReference type="RefSeq" id="WP_116678408.1">
    <property type="nucleotide sequence ID" value="NZ_QEKY01000001.1"/>
</dbReference>
<dbReference type="GeneID" id="94549864"/>
<dbReference type="Pfam" id="PF07715">
    <property type="entry name" value="Plug"/>
    <property type="match status" value="1"/>
</dbReference>
<evidence type="ECO:0000256" key="1">
    <source>
        <dbReference type="ARBA" id="ARBA00004571"/>
    </source>
</evidence>
<sequence>MKKIFFALLSLGISAQAFAKTDNEQVDSLRSQNLEPVTVYSTRTSVPLKLVPAKLEVIPARNIEQSGFTNMTDLLKSQSSLDVTQYPGFNSNIGIRGFKPSGKYVNVLVNGIPAGTDNISTLSVQDIEQIEILKGPFSSIYGTNAMGGIINVITKKSKDKVRGNVSLGGGSYETVVGAFNMGGRFEDIFSFDLSVGLDKQNRAYKTGTKNFLSLSPLEELIVDPKTQGQKMENSDYTIGSGRLRFGIDFAQGWSLNVYENLFIGNDIPLGGSIWKVYGQTKKNLNRSATSAELLGQLGNHSLQFSPYYNVEKAENYDKADPTGFVDFKSDYTSLGALLQDKISFGRHNVVVGVDARSATTNSERFSQAGVNTLPYNPGYSTNNLGVFGQANFYLLDNALTLTAGARADFMAFILKENKYLHNDYKRENHNVVSPNVGLRYEFVKGLTAHATYGSAFTAPDAYQKAGYYVGAFGTTMGNPDLKPERSATFDFGFGYNNPSCGIQADVTYFHTDHKDLIMSVYDANYTTTYVNTDKARMSGIEAMLSYDFGTLFANKFSLRAFMNGTFMLNAEMKGDAADSQWTDLYYVRKQNVTFGLDFRCKQGLELMLNGRFMGRRIEQNWYTYYPEVRPDLAALLQAEEPELAAKGLLRHPQALVFNAAAYYHFNKVLSVGLHLNNILDENYTEKDGYNMPGRNLFGKLTVNF</sequence>
<evidence type="ECO:0000256" key="10">
    <source>
        <dbReference type="ARBA" id="ARBA00023237"/>
    </source>
</evidence>
<dbReference type="InterPro" id="IPR036942">
    <property type="entry name" value="Beta-barrel_TonB_sf"/>
</dbReference>
<evidence type="ECO:0000259" key="14">
    <source>
        <dbReference type="Pfam" id="PF00593"/>
    </source>
</evidence>
<accession>A0A2U1FSQ7</accession>
<evidence type="ECO:0000256" key="2">
    <source>
        <dbReference type="ARBA" id="ARBA00009810"/>
    </source>
</evidence>
<dbReference type="EMBL" id="QEKY01000001">
    <property type="protein sequence ID" value="PVZ15231.1"/>
    <property type="molecule type" value="Genomic_DNA"/>
</dbReference>
<dbReference type="PANTHER" id="PTHR30069:SF29">
    <property type="entry name" value="HEMOGLOBIN AND HEMOGLOBIN-HAPTOGLOBIN-BINDING PROTEIN 1-RELATED"/>
    <property type="match status" value="1"/>
</dbReference>
<keyword evidence="6 13" id="KW-0732">Signal</keyword>
<evidence type="ECO:0000256" key="8">
    <source>
        <dbReference type="ARBA" id="ARBA00023136"/>
    </source>
</evidence>
<dbReference type="PANTHER" id="PTHR30069">
    <property type="entry name" value="TONB-DEPENDENT OUTER MEMBRANE RECEPTOR"/>
    <property type="match status" value="1"/>
</dbReference>
<dbReference type="Proteomes" id="UP000245462">
    <property type="component" value="Unassembled WGS sequence"/>
</dbReference>
<comment type="caution">
    <text evidence="16">The sequence shown here is derived from an EMBL/GenBank/DDBJ whole genome shotgun (WGS) entry which is preliminary data.</text>
</comment>
<evidence type="ECO:0000256" key="3">
    <source>
        <dbReference type="ARBA" id="ARBA00022448"/>
    </source>
</evidence>
<dbReference type="PROSITE" id="PS52016">
    <property type="entry name" value="TONB_DEPENDENT_REC_3"/>
    <property type="match status" value="1"/>
</dbReference>
<dbReference type="InterPro" id="IPR010949">
    <property type="entry name" value="TonB_Hb/transfer/lactofer_rcpt"/>
</dbReference>
<dbReference type="InterPro" id="IPR037066">
    <property type="entry name" value="Plug_dom_sf"/>
</dbReference>
<dbReference type="GO" id="GO:0015232">
    <property type="term" value="F:heme transmembrane transporter activity"/>
    <property type="evidence" value="ECO:0007669"/>
    <property type="project" value="InterPro"/>
</dbReference>
<dbReference type="InterPro" id="IPR000531">
    <property type="entry name" value="Beta-barrel_TonB"/>
</dbReference>
<comment type="subcellular location">
    <subcellularLocation>
        <location evidence="1 11">Cell outer membrane</location>
        <topology evidence="1 11">Multi-pass membrane protein</topology>
    </subcellularLocation>
</comment>
<keyword evidence="9 16" id="KW-0675">Receptor</keyword>
<evidence type="ECO:0000256" key="9">
    <source>
        <dbReference type="ARBA" id="ARBA00023170"/>
    </source>
</evidence>
<evidence type="ECO:0000256" key="13">
    <source>
        <dbReference type="SAM" id="SignalP"/>
    </source>
</evidence>
<feature type="domain" description="TonB-dependent receptor-like beta-barrel" evidence="14">
    <location>
        <begin position="233"/>
        <end position="678"/>
    </location>
</feature>
<dbReference type="GO" id="GO:0009279">
    <property type="term" value="C:cell outer membrane"/>
    <property type="evidence" value="ECO:0007669"/>
    <property type="project" value="UniProtKB-SubCell"/>
</dbReference>
<keyword evidence="7 12" id="KW-0798">TonB box</keyword>
<evidence type="ECO:0000256" key="7">
    <source>
        <dbReference type="ARBA" id="ARBA00023077"/>
    </source>
</evidence>
<feature type="signal peptide" evidence="13">
    <location>
        <begin position="1"/>
        <end position="19"/>
    </location>
</feature>
<dbReference type="GO" id="GO:0015344">
    <property type="term" value="F:siderophore uptake transmembrane transporter activity"/>
    <property type="evidence" value="ECO:0007669"/>
    <property type="project" value="TreeGrafter"/>
</dbReference>
<evidence type="ECO:0000313" key="17">
    <source>
        <dbReference type="Proteomes" id="UP000245462"/>
    </source>
</evidence>
<evidence type="ECO:0000256" key="4">
    <source>
        <dbReference type="ARBA" id="ARBA00022452"/>
    </source>
</evidence>
<dbReference type="CDD" id="cd01347">
    <property type="entry name" value="ligand_gated_channel"/>
    <property type="match status" value="1"/>
</dbReference>